<comment type="caution">
    <text evidence="1">The sequence shown here is derived from an EMBL/GenBank/DDBJ whole genome shotgun (WGS) entry which is preliminary data.</text>
</comment>
<dbReference type="AlphaFoldDB" id="A0A4U5MKK6"/>
<organism evidence="1 2">
    <name type="scientific">Steinernema carpocapsae</name>
    <name type="common">Entomopathogenic nematode</name>
    <dbReference type="NCBI Taxonomy" id="34508"/>
    <lineage>
        <taxon>Eukaryota</taxon>
        <taxon>Metazoa</taxon>
        <taxon>Ecdysozoa</taxon>
        <taxon>Nematoda</taxon>
        <taxon>Chromadorea</taxon>
        <taxon>Rhabditida</taxon>
        <taxon>Tylenchina</taxon>
        <taxon>Panagrolaimomorpha</taxon>
        <taxon>Strongyloidoidea</taxon>
        <taxon>Steinernematidae</taxon>
        <taxon>Steinernema</taxon>
    </lineage>
</organism>
<protein>
    <submittedName>
        <fullName evidence="1">Uncharacterized protein</fullName>
    </submittedName>
</protein>
<evidence type="ECO:0000313" key="1">
    <source>
        <dbReference type="EMBL" id="TKR69931.1"/>
    </source>
</evidence>
<dbReference type="EMBL" id="AZBU02000007">
    <property type="protein sequence ID" value="TKR69931.1"/>
    <property type="molecule type" value="Genomic_DNA"/>
</dbReference>
<dbReference type="Proteomes" id="UP000298663">
    <property type="component" value="Unassembled WGS sequence"/>
</dbReference>
<accession>A0A4U5MKK6</accession>
<reference evidence="1 2" key="2">
    <citation type="journal article" date="2019" name="G3 (Bethesda)">
        <title>Hybrid Assembly of the Genome of the Entomopathogenic Nematode Steinernema carpocapsae Identifies the X-Chromosome.</title>
        <authorList>
            <person name="Serra L."/>
            <person name="Macchietto M."/>
            <person name="Macias-Munoz A."/>
            <person name="McGill C.J."/>
            <person name="Rodriguez I.M."/>
            <person name="Rodriguez B."/>
            <person name="Murad R."/>
            <person name="Mortazavi A."/>
        </authorList>
    </citation>
    <scope>NUCLEOTIDE SEQUENCE [LARGE SCALE GENOMIC DNA]</scope>
    <source>
        <strain evidence="1 2">ALL</strain>
    </source>
</reference>
<evidence type="ECO:0000313" key="2">
    <source>
        <dbReference type="Proteomes" id="UP000298663"/>
    </source>
</evidence>
<name>A0A4U5MKK6_STECR</name>
<keyword evidence="2" id="KW-1185">Reference proteome</keyword>
<reference evidence="1 2" key="1">
    <citation type="journal article" date="2015" name="Genome Biol.">
        <title>Comparative genomics of Steinernema reveals deeply conserved gene regulatory networks.</title>
        <authorList>
            <person name="Dillman A.R."/>
            <person name="Macchietto M."/>
            <person name="Porter C.F."/>
            <person name="Rogers A."/>
            <person name="Williams B."/>
            <person name="Antoshechkin I."/>
            <person name="Lee M.M."/>
            <person name="Goodwin Z."/>
            <person name="Lu X."/>
            <person name="Lewis E.E."/>
            <person name="Goodrich-Blair H."/>
            <person name="Stock S.P."/>
            <person name="Adams B.J."/>
            <person name="Sternberg P.W."/>
            <person name="Mortazavi A."/>
        </authorList>
    </citation>
    <scope>NUCLEOTIDE SEQUENCE [LARGE SCALE GENOMIC DNA]</scope>
    <source>
        <strain evidence="1 2">ALL</strain>
    </source>
</reference>
<sequence>MNKINDKKSNQNQHSKPTLYLKRYCIVVRCIEKCLRQETCDISNKLLCTRDGGFGFRFRLTESSVSICENRTCVLFARPCVHKRRKRATNRRFEHIADVTIITIVM</sequence>
<proteinExistence type="predicted"/>
<gene>
    <name evidence="1" type="ORF">L596_022018</name>
</gene>